<evidence type="ECO:0000313" key="12">
    <source>
        <dbReference type="Proteomes" id="UP001213000"/>
    </source>
</evidence>
<comment type="catalytic activity">
    <reaction evidence="8">
        <text>L-threonyl-[protein] + ATP = O-phospho-L-threonyl-[protein] + ADP + H(+)</text>
        <dbReference type="Rhea" id="RHEA:46608"/>
        <dbReference type="Rhea" id="RHEA-COMP:11060"/>
        <dbReference type="Rhea" id="RHEA-COMP:11605"/>
        <dbReference type="ChEBI" id="CHEBI:15378"/>
        <dbReference type="ChEBI" id="CHEBI:30013"/>
        <dbReference type="ChEBI" id="CHEBI:30616"/>
        <dbReference type="ChEBI" id="CHEBI:61977"/>
        <dbReference type="ChEBI" id="CHEBI:456216"/>
        <dbReference type="EC" id="2.7.11.22"/>
    </reaction>
</comment>
<dbReference type="Gene3D" id="3.30.200.20">
    <property type="entry name" value="Phosphorylase Kinase, domain 1"/>
    <property type="match status" value="1"/>
</dbReference>
<evidence type="ECO:0000256" key="1">
    <source>
        <dbReference type="ARBA" id="ARBA00006485"/>
    </source>
</evidence>
<accession>A0AAD5W1F6</accession>
<proteinExistence type="inferred from homology"/>
<comment type="catalytic activity">
    <reaction evidence="9">
        <text>L-seryl-[protein] + ATP = O-phospho-L-seryl-[protein] + ADP + H(+)</text>
        <dbReference type="Rhea" id="RHEA:17989"/>
        <dbReference type="Rhea" id="RHEA-COMP:9863"/>
        <dbReference type="Rhea" id="RHEA-COMP:11604"/>
        <dbReference type="ChEBI" id="CHEBI:15378"/>
        <dbReference type="ChEBI" id="CHEBI:29999"/>
        <dbReference type="ChEBI" id="CHEBI:30616"/>
        <dbReference type="ChEBI" id="CHEBI:83421"/>
        <dbReference type="ChEBI" id="CHEBI:456216"/>
        <dbReference type="EC" id="2.7.11.22"/>
    </reaction>
</comment>
<sequence>MDFDILSQSPASTVSLNIQHSIVVKRASTKHRSTPEPHDIRKEIRLLSGLDHPGIVTILDSFVDDNGNLAYYMPYLPFSLIELLETPAFSPHPFTASLRPQRDLAKEDRFFTISRSIILQALFALSYLHANHIAHRDIKPENFLFSEDGHLKLIDFGIAYEATEEPDPTDVWPEPRDRLYFEVSTGKTSGYRAPELLFGSRNYDPFAIDRWSFGATLASFFTPLCLTSPDDDSDDDNSTQSDPFIVPTHLNVSSPDTHWSRETLYDSSRGEIGLAWSIFKINGTPNKDTWPEWESLPQSQTLMFNDVVGKGLVKDVLPHLTPEEETKGDSSRPEPTIVDLMSRFLRYPYRARLSFANALGHPWFTQADTILIPPGYESVLEEHWNLAYSSSEIDEHPRLEVEKVWEPSVEESTVAKAVLESKMVEAWKGKTLANWLVDLAGVRPAANETS</sequence>
<feature type="domain" description="Protein kinase" evidence="10">
    <location>
        <begin position="1"/>
        <end position="364"/>
    </location>
</feature>
<evidence type="ECO:0000256" key="8">
    <source>
        <dbReference type="ARBA" id="ARBA00047811"/>
    </source>
</evidence>
<dbReference type="PROSITE" id="PS50011">
    <property type="entry name" value="PROTEIN_KINASE_DOM"/>
    <property type="match status" value="1"/>
</dbReference>
<dbReference type="InterPro" id="IPR000719">
    <property type="entry name" value="Prot_kinase_dom"/>
</dbReference>
<dbReference type="InterPro" id="IPR008271">
    <property type="entry name" value="Ser/Thr_kinase_AS"/>
</dbReference>
<dbReference type="PANTHER" id="PTHR24056">
    <property type="entry name" value="CELL DIVISION PROTEIN KINASE"/>
    <property type="match status" value="1"/>
</dbReference>
<dbReference type="SMART" id="SM00220">
    <property type="entry name" value="S_TKc"/>
    <property type="match status" value="1"/>
</dbReference>
<keyword evidence="5" id="KW-0547">Nucleotide-binding</keyword>
<keyword evidence="12" id="KW-1185">Reference proteome</keyword>
<keyword evidence="6" id="KW-0418">Kinase</keyword>
<evidence type="ECO:0000256" key="2">
    <source>
        <dbReference type="ARBA" id="ARBA00012425"/>
    </source>
</evidence>
<dbReference type="SUPFAM" id="SSF56112">
    <property type="entry name" value="Protein kinase-like (PK-like)"/>
    <property type="match status" value="1"/>
</dbReference>
<dbReference type="GO" id="GO:0005634">
    <property type="term" value="C:nucleus"/>
    <property type="evidence" value="ECO:0007669"/>
    <property type="project" value="TreeGrafter"/>
</dbReference>
<gene>
    <name evidence="11" type="ORF">NP233_g662</name>
</gene>
<reference evidence="11" key="1">
    <citation type="submission" date="2022-07" db="EMBL/GenBank/DDBJ databases">
        <title>Genome Sequence of Leucocoprinus birnbaumii.</title>
        <authorList>
            <person name="Buettner E."/>
        </authorList>
    </citation>
    <scope>NUCLEOTIDE SEQUENCE</scope>
    <source>
        <strain evidence="11">VT141</strain>
    </source>
</reference>
<dbReference type="EC" id="2.7.11.22" evidence="2"/>
<dbReference type="PROSITE" id="PS00108">
    <property type="entry name" value="PROTEIN_KINASE_ST"/>
    <property type="match status" value="1"/>
</dbReference>
<comment type="caution">
    <text evidence="11">The sequence shown here is derived from an EMBL/GenBank/DDBJ whole genome shotgun (WGS) entry which is preliminary data.</text>
</comment>
<dbReference type="Gene3D" id="1.10.510.10">
    <property type="entry name" value="Transferase(Phosphotransferase) domain 1"/>
    <property type="match status" value="1"/>
</dbReference>
<protein>
    <recommendedName>
        <fullName evidence="2">cyclin-dependent kinase</fullName>
        <ecNumber evidence="2">2.7.11.22</ecNumber>
    </recommendedName>
</protein>
<keyword evidence="4" id="KW-0808">Transferase</keyword>
<dbReference type="Proteomes" id="UP001213000">
    <property type="component" value="Unassembled WGS sequence"/>
</dbReference>
<evidence type="ECO:0000256" key="4">
    <source>
        <dbReference type="ARBA" id="ARBA00022679"/>
    </source>
</evidence>
<evidence type="ECO:0000256" key="5">
    <source>
        <dbReference type="ARBA" id="ARBA00022741"/>
    </source>
</evidence>
<evidence type="ECO:0000313" key="11">
    <source>
        <dbReference type="EMBL" id="KAJ3576092.1"/>
    </source>
</evidence>
<evidence type="ECO:0000256" key="3">
    <source>
        <dbReference type="ARBA" id="ARBA00022527"/>
    </source>
</evidence>
<evidence type="ECO:0000256" key="6">
    <source>
        <dbReference type="ARBA" id="ARBA00022777"/>
    </source>
</evidence>
<evidence type="ECO:0000256" key="7">
    <source>
        <dbReference type="ARBA" id="ARBA00022840"/>
    </source>
</evidence>
<evidence type="ECO:0000259" key="10">
    <source>
        <dbReference type="PROSITE" id="PS50011"/>
    </source>
</evidence>
<dbReference type="GO" id="GO:0004693">
    <property type="term" value="F:cyclin-dependent protein serine/threonine kinase activity"/>
    <property type="evidence" value="ECO:0007669"/>
    <property type="project" value="UniProtKB-EC"/>
</dbReference>
<keyword evidence="7" id="KW-0067">ATP-binding</keyword>
<keyword evidence="3" id="KW-0723">Serine/threonine-protein kinase</keyword>
<dbReference type="PANTHER" id="PTHR24056:SF171">
    <property type="entry name" value="CYCLIN-DEPENDENT KINASE 20"/>
    <property type="match status" value="1"/>
</dbReference>
<dbReference type="InterPro" id="IPR050108">
    <property type="entry name" value="CDK"/>
</dbReference>
<dbReference type="GO" id="GO:0005524">
    <property type="term" value="F:ATP binding"/>
    <property type="evidence" value="ECO:0007669"/>
    <property type="project" value="UniProtKB-KW"/>
</dbReference>
<dbReference type="AlphaFoldDB" id="A0AAD5W1F6"/>
<organism evidence="11 12">
    <name type="scientific">Leucocoprinus birnbaumii</name>
    <dbReference type="NCBI Taxonomy" id="56174"/>
    <lineage>
        <taxon>Eukaryota</taxon>
        <taxon>Fungi</taxon>
        <taxon>Dikarya</taxon>
        <taxon>Basidiomycota</taxon>
        <taxon>Agaricomycotina</taxon>
        <taxon>Agaricomycetes</taxon>
        <taxon>Agaricomycetidae</taxon>
        <taxon>Agaricales</taxon>
        <taxon>Agaricineae</taxon>
        <taxon>Agaricaceae</taxon>
        <taxon>Leucocoprinus</taxon>
    </lineage>
</organism>
<dbReference type="EMBL" id="JANIEX010000019">
    <property type="protein sequence ID" value="KAJ3576092.1"/>
    <property type="molecule type" value="Genomic_DNA"/>
</dbReference>
<evidence type="ECO:0000256" key="9">
    <source>
        <dbReference type="ARBA" id="ARBA00048367"/>
    </source>
</evidence>
<comment type="similarity">
    <text evidence="1">Belongs to the protein kinase superfamily. CMGC Ser/Thr protein kinase family. CDC2/CDKX subfamily.</text>
</comment>
<dbReference type="InterPro" id="IPR011009">
    <property type="entry name" value="Kinase-like_dom_sf"/>
</dbReference>
<name>A0AAD5W1F6_9AGAR</name>
<dbReference type="Pfam" id="PF00069">
    <property type="entry name" value="Pkinase"/>
    <property type="match status" value="1"/>
</dbReference>